<gene>
    <name evidence="2" type="ORF">SPIRO4BDMA_40547</name>
</gene>
<proteinExistence type="predicted"/>
<feature type="domain" description="Xylose isomerase-like TIM barrel" evidence="1">
    <location>
        <begin position="23"/>
        <end position="258"/>
    </location>
</feature>
<name>A0A3P3XNZ2_9SPIR</name>
<keyword evidence="2" id="KW-0413">Isomerase</keyword>
<dbReference type="EMBL" id="FWDO01000004">
    <property type="protein sequence ID" value="SLM17975.1"/>
    <property type="molecule type" value="Genomic_DNA"/>
</dbReference>
<dbReference type="InterPro" id="IPR013022">
    <property type="entry name" value="Xyl_isomerase-like_TIM-brl"/>
</dbReference>
<dbReference type="GO" id="GO:0016853">
    <property type="term" value="F:isomerase activity"/>
    <property type="evidence" value="ECO:0007669"/>
    <property type="project" value="UniProtKB-KW"/>
</dbReference>
<dbReference type="Gene3D" id="3.20.20.150">
    <property type="entry name" value="Divalent-metal-dependent TIM barrel enzymes"/>
    <property type="match status" value="1"/>
</dbReference>
<dbReference type="EC" id="5.3.1.-" evidence="2"/>
<reference evidence="2" key="1">
    <citation type="submission" date="2017-02" db="EMBL/GenBank/DDBJ databases">
        <authorList>
            <person name="Regsiter A."/>
            <person name="William W."/>
        </authorList>
    </citation>
    <scope>NUCLEOTIDE SEQUENCE</scope>
    <source>
        <strain evidence="2">BdmA 4</strain>
    </source>
</reference>
<dbReference type="InterPro" id="IPR050312">
    <property type="entry name" value="IolE/XylAMocC-like"/>
</dbReference>
<protein>
    <submittedName>
        <fullName evidence="2">D-tagatose 3-epimerase</fullName>
        <ecNumber evidence="2">5.3.1.-</ecNumber>
    </submittedName>
</protein>
<dbReference type="PANTHER" id="PTHR12110:SF41">
    <property type="entry name" value="INOSOSE DEHYDRATASE"/>
    <property type="match status" value="1"/>
</dbReference>
<organism evidence="2">
    <name type="scientific">uncultured spirochete</name>
    <dbReference type="NCBI Taxonomy" id="156406"/>
    <lineage>
        <taxon>Bacteria</taxon>
        <taxon>Pseudomonadati</taxon>
        <taxon>Spirochaetota</taxon>
        <taxon>Spirochaetia</taxon>
        <taxon>Spirochaetales</taxon>
        <taxon>environmental samples</taxon>
    </lineage>
</organism>
<dbReference type="InterPro" id="IPR036237">
    <property type="entry name" value="Xyl_isomerase-like_sf"/>
</dbReference>
<dbReference type="PANTHER" id="PTHR12110">
    <property type="entry name" value="HYDROXYPYRUVATE ISOMERASE"/>
    <property type="match status" value="1"/>
</dbReference>
<evidence type="ECO:0000313" key="2">
    <source>
        <dbReference type="EMBL" id="SLM17975.1"/>
    </source>
</evidence>
<dbReference type="Pfam" id="PF01261">
    <property type="entry name" value="AP_endonuc_2"/>
    <property type="match status" value="1"/>
</dbReference>
<dbReference type="AlphaFoldDB" id="A0A3P3XNZ2"/>
<evidence type="ECO:0000259" key="1">
    <source>
        <dbReference type="Pfam" id="PF01261"/>
    </source>
</evidence>
<accession>A0A3P3XNZ2</accession>
<dbReference type="SUPFAM" id="SSF51658">
    <property type="entry name" value="Xylose isomerase-like"/>
    <property type="match status" value="1"/>
</dbReference>
<sequence>MRKIGIYYAFWTREWDADFFPFIEKIKNLGFDQLEINGGTFAVMSPPARKRLGDEAKRCNITISYGIGLTADHDVSSLDEEVRRNGIQFMRSMIEAVGKSGGGMIGGTVHSAWPSTLPKDATDKRPYLDQSKKSMREMVRVAEDNNVILNVEVINRFEQYLLNTCDEALSYVKDINSPSCRILLDTFHMNIEEDSIGGAIRKAGRYLSALHLGETNRKPPGLGRMPWEEIRSALDAIGFDGPLVMEPFIAKGGQVGRDVAVWRDLIPNPDYDKLAHDAASFVRKVLC</sequence>